<reference evidence="1" key="1">
    <citation type="submission" date="2013-05" db="EMBL/GenBank/DDBJ databases">
        <title>Genome assembly of Cystobacter fuscus DSM 2262.</title>
        <authorList>
            <person name="Sharma G."/>
            <person name="Khatri I."/>
            <person name="Kaur C."/>
            <person name="Mayilraj S."/>
            <person name="Subramanian S."/>
        </authorList>
    </citation>
    <scope>NUCLEOTIDE SEQUENCE [LARGE SCALE GENOMIC DNA]</scope>
    <source>
        <strain evidence="1">DSM 2262</strain>
    </source>
</reference>
<dbReference type="EMBL" id="ANAH02000065">
    <property type="protein sequence ID" value="EPX56759.1"/>
    <property type="molecule type" value="Genomic_DNA"/>
</dbReference>
<comment type="caution">
    <text evidence="1">The sequence shown here is derived from an EMBL/GenBank/DDBJ whole genome shotgun (WGS) entry which is preliminary data.</text>
</comment>
<accession>S9Q604</accession>
<keyword evidence="2" id="KW-1185">Reference proteome</keyword>
<organism evidence="1 2">
    <name type="scientific">Cystobacter fuscus (strain ATCC 25194 / DSM 2262 / NBRC 100088 / M29)</name>
    <dbReference type="NCBI Taxonomy" id="1242864"/>
    <lineage>
        <taxon>Bacteria</taxon>
        <taxon>Pseudomonadati</taxon>
        <taxon>Myxococcota</taxon>
        <taxon>Myxococcia</taxon>
        <taxon>Myxococcales</taxon>
        <taxon>Cystobacterineae</taxon>
        <taxon>Archangiaceae</taxon>
        <taxon>Cystobacter</taxon>
    </lineage>
</organism>
<proteinExistence type="predicted"/>
<evidence type="ECO:0000313" key="1">
    <source>
        <dbReference type="EMBL" id="EPX56759.1"/>
    </source>
</evidence>
<evidence type="ECO:0000313" key="2">
    <source>
        <dbReference type="Proteomes" id="UP000011682"/>
    </source>
</evidence>
<dbReference type="AlphaFoldDB" id="S9Q604"/>
<sequence>MDNLAVRRGNCVYMDFNFDGVHDRLQCYGNGISEDQYMVGDMDFNFDGVHDRLQCYY</sequence>
<protein>
    <submittedName>
        <fullName evidence="1">Uncharacterized protein</fullName>
    </submittedName>
</protein>
<gene>
    <name evidence="1" type="ORF">D187_007193</name>
</gene>
<name>S9Q604_CYSF2</name>
<dbReference type="Proteomes" id="UP000011682">
    <property type="component" value="Unassembled WGS sequence"/>
</dbReference>